<proteinExistence type="inferred from homology"/>
<dbReference type="InterPro" id="IPR001296">
    <property type="entry name" value="Glyco_trans_1"/>
</dbReference>
<dbReference type="InterPro" id="IPR038013">
    <property type="entry name" value="ALG11"/>
</dbReference>
<dbReference type="SUPFAM" id="SSF53756">
    <property type="entry name" value="UDP-Glycosyltransferase/glycogen phosphorylase"/>
    <property type="match status" value="1"/>
</dbReference>
<comment type="caution">
    <text evidence="15">The sequence shown here is derived from an EMBL/GenBank/DDBJ whole genome shotgun (WGS) entry which is preliminary data.</text>
</comment>
<sequence length="547" mass="60754">MVAPFITLSVGLVVVAIVYYGLVLPLYRGISRRRMGIAEGAITVAFFHPYCNAGGGGERVLWMAVKTLALLHAKLIKSSQRPLHVLIYSGDIGVDPKEILQRAEDHFGVQLRDISMPVTFVFVRGREWLEAARYPVLTMVGQSLGSLLLGLVCLLAFPPDVFVDTTGCAFTYPLTALLGRCRIAAYVHYPTISTDMLNLVRDQRPSYNNDRAVAGSALRSHIKLIYYRIFAILYGLCGFFVALVMTNSSWTQAHIRSLWRLGRQRIWTVFPPCDTSALEVSPRDYTGELTRSLYAVRQAMAPVAGRPKPYAVVSGSSKTGRLTKLAPRHDIAFQDLPLRPREPVILSVGQFRPEKDHPLQIRAFARFVKPSCIDGGGGEKGRIKERVKLVLLGSCRGSEDERRVQSLRSLAADMGVGDRVQFVVGAHFSELKEWLGRASVGLHTMWNEHFGICVVEYMAAGLIAVAHNSGGPKADIIVPWKGRSTGFLAATEEEYAHAFARIFAMDELKELTPMRTSARESIERFSDEIFVREWGNLMSPFLGLPVE</sequence>
<comment type="pathway">
    <text evidence="2 12">Protein modification; protein glycosylation.</text>
</comment>
<dbReference type="PANTHER" id="PTHR45919:SF1">
    <property type="entry name" value="GDP-MAN:MAN(3)GLCNAC(2)-PP-DOL ALPHA-1,2-MANNOSYLTRANSFERASE"/>
    <property type="match status" value="1"/>
</dbReference>
<evidence type="ECO:0000256" key="6">
    <source>
        <dbReference type="ARBA" id="ARBA00022679"/>
    </source>
</evidence>
<keyword evidence="7 12" id="KW-0812">Transmembrane</keyword>
<dbReference type="Proteomes" id="UP000355283">
    <property type="component" value="Unassembled WGS sequence"/>
</dbReference>
<comment type="subcellular location">
    <subcellularLocation>
        <location evidence="1">Endoplasmic reticulum membrane</location>
        <topology evidence="1">Single-pass membrane protein</topology>
    </subcellularLocation>
</comment>
<evidence type="ECO:0000259" key="13">
    <source>
        <dbReference type="Pfam" id="PF00534"/>
    </source>
</evidence>
<evidence type="ECO:0000259" key="14">
    <source>
        <dbReference type="Pfam" id="PF15924"/>
    </source>
</evidence>
<dbReference type="InterPro" id="IPR031814">
    <property type="entry name" value="ALG11_N"/>
</dbReference>
<evidence type="ECO:0000256" key="4">
    <source>
        <dbReference type="ARBA" id="ARBA00022018"/>
    </source>
</evidence>
<gene>
    <name evidence="15" type="ORF">NSK_000994</name>
</gene>
<dbReference type="Pfam" id="PF15924">
    <property type="entry name" value="ALG11_N"/>
    <property type="match status" value="1"/>
</dbReference>
<evidence type="ECO:0000256" key="7">
    <source>
        <dbReference type="ARBA" id="ARBA00022692"/>
    </source>
</evidence>
<evidence type="ECO:0000256" key="5">
    <source>
        <dbReference type="ARBA" id="ARBA00022676"/>
    </source>
</evidence>
<evidence type="ECO:0000256" key="8">
    <source>
        <dbReference type="ARBA" id="ARBA00022824"/>
    </source>
</evidence>
<keyword evidence="16" id="KW-1185">Reference proteome</keyword>
<dbReference type="EC" id="2.4.1.131" evidence="3 12"/>
<accession>A0A4D9DC33</accession>
<keyword evidence="6 12" id="KW-0808">Transferase</keyword>
<feature type="transmembrane region" description="Helical" evidence="12">
    <location>
        <begin position="225"/>
        <end position="246"/>
    </location>
</feature>
<comment type="catalytic activity">
    <reaction evidence="11 12">
        <text>an alpha-D-Man-(1-&gt;3)-[alpha-D-Man-(1-&gt;6)]-beta-D-Man-(1-&gt;4)-beta-D-GlcNAc-(1-&gt;4)-alpha-D-GlcNAc-diphospho-di-trans,poly-cis-dolichol + 2 GDP-alpha-D-mannose = an alpha-D-Man-(1-&gt;2)-alpha-D-Man-(1-&gt;2)-alpha-D-Man-(1-&gt;3)-[alpha-D-Man-(1-&gt;6)]-beta-D-Man-(1-&gt;4)-beta-D-GlcNAc-(1-&gt;4)-alpha-D-GlcNAc-diphospho-di-trans,poly-cis-dolichol + 2 GDP + 2 H(+)</text>
        <dbReference type="Rhea" id="RHEA:29523"/>
        <dbReference type="Rhea" id="RHEA-COMP:19515"/>
        <dbReference type="Rhea" id="RHEA-COMP:19516"/>
        <dbReference type="ChEBI" id="CHEBI:15378"/>
        <dbReference type="ChEBI" id="CHEBI:57527"/>
        <dbReference type="ChEBI" id="CHEBI:58189"/>
        <dbReference type="ChEBI" id="CHEBI:132511"/>
        <dbReference type="ChEBI" id="CHEBI:132515"/>
        <dbReference type="EC" id="2.4.1.131"/>
    </reaction>
    <physiologicalReaction direction="left-to-right" evidence="11 12">
        <dbReference type="Rhea" id="RHEA:29524"/>
    </physiologicalReaction>
</comment>
<feature type="domain" description="Glycosyl transferase family 1" evidence="13">
    <location>
        <begin position="333"/>
        <end position="508"/>
    </location>
</feature>
<dbReference type="EMBL" id="SDOX01000005">
    <property type="protein sequence ID" value="TFJ87643.1"/>
    <property type="molecule type" value="Genomic_DNA"/>
</dbReference>
<keyword evidence="5 12" id="KW-0328">Glycosyltransferase</keyword>
<dbReference type="Pfam" id="PF00534">
    <property type="entry name" value="Glycos_transf_1"/>
    <property type="match status" value="1"/>
</dbReference>
<feature type="transmembrane region" description="Helical" evidence="12">
    <location>
        <begin position="6"/>
        <end position="27"/>
    </location>
</feature>
<evidence type="ECO:0000256" key="1">
    <source>
        <dbReference type="ARBA" id="ARBA00004389"/>
    </source>
</evidence>
<dbReference type="AlphaFoldDB" id="A0A4D9DC33"/>
<dbReference type="PANTHER" id="PTHR45919">
    <property type="entry name" value="GDP-MAN:MAN(3)GLCNAC(2)-PP-DOL ALPHA-1,2-MANNOSYLTRANSFERASE"/>
    <property type="match status" value="1"/>
</dbReference>
<evidence type="ECO:0000256" key="12">
    <source>
        <dbReference type="RuleBase" id="RU367051"/>
    </source>
</evidence>
<dbReference type="GO" id="GO:0004377">
    <property type="term" value="F:GDP-Man:Man(3)GlcNAc(2)-PP-Dol alpha-1,2-mannosyltransferase activity"/>
    <property type="evidence" value="ECO:0007669"/>
    <property type="project" value="UniProtKB-UniRule"/>
</dbReference>
<organism evidence="15 16">
    <name type="scientific">Nannochloropsis salina CCMP1776</name>
    <dbReference type="NCBI Taxonomy" id="1027361"/>
    <lineage>
        <taxon>Eukaryota</taxon>
        <taxon>Sar</taxon>
        <taxon>Stramenopiles</taxon>
        <taxon>Ochrophyta</taxon>
        <taxon>Eustigmatophyceae</taxon>
        <taxon>Eustigmatales</taxon>
        <taxon>Monodopsidaceae</taxon>
        <taxon>Microchloropsis</taxon>
        <taxon>Microchloropsis salina</taxon>
    </lineage>
</organism>
<comment type="function">
    <text evidence="12">GDP-Man:Man(3)GlcNAc(2)-PP-Dol alpha-1,2-mannosyltransferase that operates in the biosynthetic pathway of dolichol-linked oligosaccharides, the glycan precursors employed in protein asparagine (N)-glycosylation. The assembly of dolichol-linked oligosaccharides begins on the cytosolic side of the endoplasmic reticulum membrane and finishes in its lumen. The sequential addition of sugars to dolichol pyrophosphate produces dolichol-linked oligosaccharides containing fourteen sugars, including two GlcNAcs, nine mannoses and three glucoses. Once assembled, the oligosaccharide is transferred from the lipid to nascent proteins by oligosaccharyltransferases. Catalyzes, on the cytoplasmic face of the endoplasmic reticulum, the addition of the fourth and fifth mannose residues to the dolichol-linked oligosaccharide chain, to produce Man(5)GlcNAc(2)-PP-dolichol core oligosaccharide.</text>
</comment>
<evidence type="ECO:0000256" key="3">
    <source>
        <dbReference type="ARBA" id="ARBA00012645"/>
    </source>
</evidence>
<comment type="similarity">
    <text evidence="12">Belongs to the glycosyltransferase group 1 family. Glycosyltransferase 4 subfamily.</text>
</comment>
<dbReference type="CDD" id="cd03806">
    <property type="entry name" value="GT4_ALG11-like"/>
    <property type="match status" value="1"/>
</dbReference>
<evidence type="ECO:0000256" key="2">
    <source>
        <dbReference type="ARBA" id="ARBA00004922"/>
    </source>
</evidence>
<name>A0A4D9DC33_9STRA</name>
<reference evidence="15 16" key="1">
    <citation type="submission" date="2019-01" db="EMBL/GenBank/DDBJ databases">
        <title>Nuclear Genome Assembly of the Microalgal Biofuel strain Nannochloropsis salina CCMP1776.</title>
        <authorList>
            <person name="Hovde B."/>
        </authorList>
    </citation>
    <scope>NUCLEOTIDE SEQUENCE [LARGE SCALE GENOMIC DNA]</scope>
    <source>
        <strain evidence="15 16">CCMP1776</strain>
    </source>
</reference>
<dbReference type="GO" id="GO:0006487">
    <property type="term" value="P:protein N-linked glycosylation"/>
    <property type="evidence" value="ECO:0007669"/>
    <property type="project" value="TreeGrafter"/>
</dbReference>
<evidence type="ECO:0000256" key="10">
    <source>
        <dbReference type="ARBA" id="ARBA00023136"/>
    </source>
</evidence>
<evidence type="ECO:0000256" key="11">
    <source>
        <dbReference type="ARBA" id="ARBA00045065"/>
    </source>
</evidence>
<evidence type="ECO:0000313" key="15">
    <source>
        <dbReference type="EMBL" id="TFJ87643.1"/>
    </source>
</evidence>
<dbReference type="UniPathway" id="UPA00378"/>
<keyword evidence="8 12" id="KW-0256">Endoplasmic reticulum</keyword>
<dbReference type="GO" id="GO:0005789">
    <property type="term" value="C:endoplasmic reticulum membrane"/>
    <property type="evidence" value="ECO:0007669"/>
    <property type="project" value="UniProtKB-SubCell"/>
</dbReference>
<dbReference type="Gene3D" id="3.40.50.2000">
    <property type="entry name" value="Glycogen Phosphorylase B"/>
    <property type="match status" value="1"/>
</dbReference>
<protein>
    <recommendedName>
        <fullName evidence="4 12">GDP-Man:Man(3)GlcNAc(2)-PP-Dol alpha-1,2-mannosyltransferase</fullName>
        <ecNumber evidence="3 12">2.4.1.131</ecNumber>
    </recommendedName>
</protein>
<keyword evidence="10 12" id="KW-0472">Membrane</keyword>
<evidence type="ECO:0000256" key="9">
    <source>
        <dbReference type="ARBA" id="ARBA00022989"/>
    </source>
</evidence>
<feature type="domain" description="ALG11 mannosyltransferase N-terminal" evidence="14">
    <location>
        <begin position="43"/>
        <end position="259"/>
    </location>
</feature>
<keyword evidence="9 12" id="KW-1133">Transmembrane helix</keyword>
<evidence type="ECO:0000313" key="16">
    <source>
        <dbReference type="Proteomes" id="UP000355283"/>
    </source>
</evidence>
<dbReference type="OrthoDB" id="2276068at2759"/>